<reference evidence="7" key="2">
    <citation type="submission" date="2009-11" db="EMBL/GenBank/DDBJ databases">
        <title>The Genome Sequence of Allomyces macrogynus strain ATCC 38327.</title>
        <authorList>
            <consortium name="The Broad Institute Genome Sequencing Platform"/>
            <person name="Russ C."/>
            <person name="Cuomo C."/>
            <person name="Shea T."/>
            <person name="Young S.K."/>
            <person name="Zeng Q."/>
            <person name="Koehrsen M."/>
            <person name="Haas B."/>
            <person name="Borodovsky M."/>
            <person name="Guigo R."/>
            <person name="Alvarado L."/>
            <person name="Berlin A."/>
            <person name="Borenstein D."/>
            <person name="Chen Z."/>
            <person name="Engels R."/>
            <person name="Freedman E."/>
            <person name="Gellesch M."/>
            <person name="Goldberg J."/>
            <person name="Griggs A."/>
            <person name="Gujja S."/>
            <person name="Heiman D."/>
            <person name="Hepburn T."/>
            <person name="Howarth C."/>
            <person name="Jen D."/>
            <person name="Larson L."/>
            <person name="Lewis B."/>
            <person name="Mehta T."/>
            <person name="Park D."/>
            <person name="Pearson M."/>
            <person name="Roberts A."/>
            <person name="Saif S."/>
            <person name="Shenoy N."/>
            <person name="Sisk P."/>
            <person name="Stolte C."/>
            <person name="Sykes S."/>
            <person name="Walk T."/>
            <person name="White J."/>
            <person name="Yandava C."/>
            <person name="Burger G."/>
            <person name="Gray M.W."/>
            <person name="Holland P.W.H."/>
            <person name="King N."/>
            <person name="Lang F.B.F."/>
            <person name="Roger A.J."/>
            <person name="Ruiz-Trillo I."/>
            <person name="Lander E."/>
            <person name="Nusbaum C."/>
        </authorList>
    </citation>
    <scope>NUCLEOTIDE SEQUENCE [LARGE SCALE GENOMIC DNA]</scope>
    <source>
        <strain evidence="7">ATCC 38327</strain>
    </source>
</reference>
<dbReference type="InterPro" id="IPR000014">
    <property type="entry name" value="PAS"/>
</dbReference>
<feature type="region of interest" description="Disordered" evidence="4">
    <location>
        <begin position="46"/>
        <end position="71"/>
    </location>
</feature>
<dbReference type="PANTHER" id="PTHR24346:SF51">
    <property type="entry name" value="PAS DOMAIN-CONTAINING SERINE_THREONINE-PROTEIN KINASE"/>
    <property type="match status" value="1"/>
</dbReference>
<evidence type="ECO:0000256" key="2">
    <source>
        <dbReference type="ARBA" id="ARBA00022840"/>
    </source>
</evidence>
<dbReference type="PANTHER" id="PTHR24346">
    <property type="entry name" value="MAP/MICROTUBULE AFFINITY-REGULATING KINASE"/>
    <property type="match status" value="1"/>
</dbReference>
<dbReference type="InterPro" id="IPR035965">
    <property type="entry name" value="PAS-like_dom_sf"/>
</dbReference>
<dbReference type="GO" id="GO:0005829">
    <property type="term" value="C:cytosol"/>
    <property type="evidence" value="ECO:0007669"/>
    <property type="project" value="TreeGrafter"/>
</dbReference>
<dbReference type="AlphaFoldDB" id="A0A0L0S3T1"/>
<dbReference type="InterPro" id="IPR017441">
    <property type="entry name" value="Protein_kinase_ATP_BS"/>
</dbReference>
<dbReference type="PROSITE" id="PS50011">
    <property type="entry name" value="PROTEIN_KINASE_DOM"/>
    <property type="match status" value="1"/>
</dbReference>
<sequence length="883" mass="93304">MTQLLSAAPAHDNVAITLSLTTTDAATDADVTMAMPALCHDLHDAAALPTAPPTPPLSAPPSAATSPMHPPLPPLAAALASANKPASLRIDTLAAGPSVLGLHNAAMAPPPTPTRLVASHAGRGHLTTMLDGTILLANHRFCHLAGVVGAHAASPMHSLPPGAPAVVAAAAALVGTPALDWLVPEHRAKMSKKLAAARDAVAAMDAAGVTERVVACGRVVRLQRPDGSTVPVSLWVKVKFPLPGTPASVLPTTGLQSPTTAIDGVLRDHRERFHADMVRAESISAATRAAAYKKPAPVPAAAVPRAGPCLVWVMEEVQQTVLTCTVRARDSGMTRLEGPWSDVFGGGAVDENTPLARVVPGLLEFERTETPGSVDLAAVRAARRKYFTAQTADGVVVPLILHLDPLDTAISRFDDPGPCYSAQLLIMPHLAGLITVDAHGRVVACSPVFCRYLLSRSAKTLLGRLASEIIPAFDPVMAHARDHAAAADASPVTRVPRVELVHRDGARLVCDVQVRALAPLLGDAAPAVATHSLWITFDLAAAAAPPAREPAEDAVAAPSLSLVGTIAPLVPTFDARIPVPLPGQPPFSLKVRKSLADYADAESLGEGAYGQVKLVRDIRSGARRVLKLIAKDRIPVSSWTKVRPYSLVPTEIAVLDLVARTHPHPNIARMVAFWEDEAVYGVEMALPDDGGDTQMDLFDYVELHTSMAEREVQYIFRSVCAAVAHLHSLNVVHRDIKDENVVLSMTNRSVLHVELIDFGSAAYARSAVPTMDVFCGTVEYCPPEIALGRKYQGKPQDVWSLGVLLYVLLYKEAPFANFDEIVAKEVREPYVVSSGSVDLLLRMLNKDPAARPTMDEVLAHPWLAATATALPVAASAAPAAGNN</sequence>
<dbReference type="InterPro" id="IPR000719">
    <property type="entry name" value="Prot_kinase_dom"/>
</dbReference>
<dbReference type="InterPro" id="IPR011009">
    <property type="entry name" value="Kinase-like_dom_sf"/>
</dbReference>
<dbReference type="PROSITE" id="PS00108">
    <property type="entry name" value="PROTEIN_KINASE_ST"/>
    <property type="match status" value="1"/>
</dbReference>
<dbReference type="GO" id="GO:0035556">
    <property type="term" value="P:intracellular signal transduction"/>
    <property type="evidence" value="ECO:0007669"/>
    <property type="project" value="TreeGrafter"/>
</dbReference>
<keyword evidence="6" id="KW-0808">Transferase</keyword>
<dbReference type="GO" id="GO:0004674">
    <property type="term" value="F:protein serine/threonine kinase activity"/>
    <property type="evidence" value="ECO:0007669"/>
    <property type="project" value="TreeGrafter"/>
</dbReference>
<protein>
    <submittedName>
        <fullName evidence="6">CAMK/CAMKL/PASK protein kinase</fullName>
    </submittedName>
</protein>
<evidence type="ECO:0000259" key="5">
    <source>
        <dbReference type="PROSITE" id="PS50011"/>
    </source>
</evidence>
<evidence type="ECO:0000256" key="4">
    <source>
        <dbReference type="SAM" id="MobiDB-lite"/>
    </source>
</evidence>
<dbReference type="GO" id="GO:0005634">
    <property type="term" value="C:nucleus"/>
    <property type="evidence" value="ECO:0007669"/>
    <property type="project" value="TreeGrafter"/>
</dbReference>
<dbReference type="VEuPathDB" id="FungiDB:AMAG_02818"/>
<keyword evidence="1 3" id="KW-0547">Nucleotide-binding</keyword>
<dbReference type="Gene3D" id="3.30.450.20">
    <property type="entry name" value="PAS domain"/>
    <property type="match status" value="1"/>
</dbReference>
<dbReference type="SUPFAM" id="SSF56112">
    <property type="entry name" value="Protein kinase-like (PK-like)"/>
    <property type="match status" value="1"/>
</dbReference>
<dbReference type="Proteomes" id="UP000054350">
    <property type="component" value="Unassembled WGS sequence"/>
</dbReference>
<dbReference type="InterPro" id="IPR008271">
    <property type="entry name" value="Ser/Thr_kinase_AS"/>
</dbReference>
<dbReference type="SMART" id="SM00220">
    <property type="entry name" value="S_TKc"/>
    <property type="match status" value="1"/>
</dbReference>
<dbReference type="EMBL" id="GG745331">
    <property type="protein sequence ID" value="KNE57061.1"/>
    <property type="molecule type" value="Genomic_DNA"/>
</dbReference>
<evidence type="ECO:0000313" key="6">
    <source>
        <dbReference type="EMBL" id="KNE57061.1"/>
    </source>
</evidence>
<reference evidence="6 7" key="1">
    <citation type="submission" date="2009-11" db="EMBL/GenBank/DDBJ databases">
        <title>Annotation of Allomyces macrogynus ATCC 38327.</title>
        <authorList>
            <consortium name="The Broad Institute Genome Sequencing Platform"/>
            <person name="Russ C."/>
            <person name="Cuomo C."/>
            <person name="Burger G."/>
            <person name="Gray M.W."/>
            <person name="Holland P.W.H."/>
            <person name="King N."/>
            <person name="Lang F.B.F."/>
            <person name="Roger A.J."/>
            <person name="Ruiz-Trillo I."/>
            <person name="Young S.K."/>
            <person name="Zeng Q."/>
            <person name="Gargeya S."/>
            <person name="Fitzgerald M."/>
            <person name="Haas B."/>
            <person name="Abouelleil A."/>
            <person name="Alvarado L."/>
            <person name="Arachchi H.M."/>
            <person name="Berlin A."/>
            <person name="Chapman S.B."/>
            <person name="Gearin G."/>
            <person name="Goldberg J."/>
            <person name="Griggs A."/>
            <person name="Gujja S."/>
            <person name="Hansen M."/>
            <person name="Heiman D."/>
            <person name="Howarth C."/>
            <person name="Larimer J."/>
            <person name="Lui A."/>
            <person name="MacDonald P.J.P."/>
            <person name="McCowen C."/>
            <person name="Montmayeur A."/>
            <person name="Murphy C."/>
            <person name="Neiman D."/>
            <person name="Pearson M."/>
            <person name="Priest M."/>
            <person name="Roberts A."/>
            <person name="Saif S."/>
            <person name="Shea T."/>
            <person name="Sisk P."/>
            <person name="Stolte C."/>
            <person name="Sykes S."/>
            <person name="Wortman J."/>
            <person name="Nusbaum C."/>
            <person name="Birren B."/>
        </authorList>
    </citation>
    <scope>NUCLEOTIDE SEQUENCE [LARGE SCALE GENOMIC DNA]</scope>
    <source>
        <strain evidence="6 7">ATCC 38327</strain>
    </source>
</reference>
<evidence type="ECO:0000256" key="1">
    <source>
        <dbReference type="ARBA" id="ARBA00022741"/>
    </source>
</evidence>
<evidence type="ECO:0000256" key="3">
    <source>
        <dbReference type="PROSITE-ProRule" id="PRU10141"/>
    </source>
</evidence>
<feature type="binding site" evidence="3">
    <location>
        <position position="631"/>
    </location>
    <ligand>
        <name>ATP</name>
        <dbReference type="ChEBI" id="CHEBI:30616"/>
    </ligand>
</feature>
<dbReference type="Gene3D" id="1.10.510.10">
    <property type="entry name" value="Transferase(Phosphotransferase) domain 1"/>
    <property type="match status" value="1"/>
</dbReference>
<feature type="domain" description="Protein kinase" evidence="5">
    <location>
        <begin position="598"/>
        <end position="863"/>
    </location>
</feature>
<dbReference type="CDD" id="cd00130">
    <property type="entry name" value="PAS"/>
    <property type="match status" value="1"/>
</dbReference>
<keyword evidence="2 3" id="KW-0067">ATP-binding</keyword>
<dbReference type="SUPFAM" id="SSF55785">
    <property type="entry name" value="PYP-like sensor domain (PAS domain)"/>
    <property type="match status" value="1"/>
</dbReference>
<keyword evidence="6" id="KW-0418">Kinase</keyword>
<feature type="compositionally biased region" description="Pro residues" evidence="4">
    <location>
        <begin position="50"/>
        <end position="59"/>
    </location>
</feature>
<dbReference type="eggNOG" id="KOG1152">
    <property type="taxonomic scope" value="Eukaryota"/>
</dbReference>
<organism evidence="6 7">
    <name type="scientific">Allomyces macrogynus (strain ATCC 38327)</name>
    <name type="common">Allomyces javanicus var. macrogynus</name>
    <dbReference type="NCBI Taxonomy" id="578462"/>
    <lineage>
        <taxon>Eukaryota</taxon>
        <taxon>Fungi</taxon>
        <taxon>Fungi incertae sedis</taxon>
        <taxon>Blastocladiomycota</taxon>
        <taxon>Blastocladiomycetes</taxon>
        <taxon>Blastocladiales</taxon>
        <taxon>Blastocladiaceae</taxon>
        <taxon>Allomyces</taxon>
    </lineage>
</organism>
<dbReference type="GO" id="GO:0045719">
    <property type="term" value="P:negative regulation of glycogen biosynthetic process"/>
    <property type="evidence" value="ECO:0007669"/>
    <property type="project" value="TreeGrafter"/>
</dbReference>
<dbReference type="Gene3D" id="3.30.200.20">
    <property type="entry name" value="Phosphorylase Kinase, domain 1"/>
    <property type="match status" value="1"/>
</dbReference>
<dbReference type="OrthoDB" id="10252171at2759"/>
<proteinExistence type="predicted"/>
<keyword evidence="7" id="KW-1185">Reference proteome</keyword>
<evidence type="ECO:0000313" key="7">
    <source>
        <dbReference type="Proteomes" id="UP000054350"/>
    </source>
</evidence>
<dbReference type="Pfam" id="PF00069">
    <property type="entry name" value="Pkinase"/>
    <property type="match status" value="1"/>
</dbReference>
<dbReference type="PROSITE" id="PS00107">
    <property type="entry name" value="PROTEIN_KINASE_ATP"/>
    <property type="match status" value="1"/>
</dbReference>
<accession>A0A0L0S3T1</accession>
<dbReference type="GO" id="GO:0005524">
    <property type="term" value="F:ATP binding"/>
    <property type="evidence" value="ECO:0007669"/>
    <property type="project" value="UniProtKB-UniRule"/>
</dbReference>
<name>A0A0L0S3T1_ALLM3</name>
<dbReference type="STRING" id="578462.A0A0L0S3T1"/>
<gene>
    <name evidence="6" type="ORF">AMAG_02818</name>
</gene>